<dbReference type="GO" id="GO:0030031">
    <property type="term" value="P:cell projection assembly"/>
    <property type="evidence" value="ECO:0007669"/>
    <property type="project" value="TreeGrafter"/>
</dbReference>
<dbReference type="InterPro" id="IPR001715">
    <property type="entry name" value="CH_dom"/>
</dbReference>
<keyword evidence="6" id="KW-0009">Actin-binding</keyword>
<dbReference type="Pfam" id="PF00307">
    <property type="entry name" value="CH"/>
    <property type="match status" value="1"/>
</dbReference>
<feature type="domain" description="Calponin-homology (CH)" evidence="8">
    <location>
        <begin position="36"/>
        <end position="143"/>
    </location>
</feature>
<evidence type="ECO:0000256" key="7">
    <source>
        <dbReference type="ARBA" id="ARBA00023212"/>
    </source>
</evidence>
<dbReference type="GO" id="GO:0071963">
    <property type="term" value="P:establishment or maintenance of cell polarity regulating cell shape"/>
    <property type="evidence" value="ECO:0007669"/>
    <property type="project" value="TreeGrafter"/>
</dbReference>
<dbReference type="AlphaFoldDB" id="A0AAV7C5D4"/>
<dbReference type="PROSITE" id="PS50021">
    <property type="entry name" value="CH"/>
    <property type="match status" value="1"/>
</dbReference>
<keyword evidence="5" id="KW-0130">Cell adhesion</keyword>
<dbReference type="Proteomes" id="UP000824782">
    <property type="component" value="Unassembled WGS sequence"/>
</dbReference>
<evidence type="ECO:0000256" key="2">
    <source>
        <dbReference type="ARBA" id="ARBA00005666"/>
    </source>
</evidence>
<evidence type="ECO:0000256" key="3">
    <source>
        <dbReference type="ARBA" id="ARBA00022490"/>
    </source>
</evidence>
<dbReference type="PANTHER" id="PTHR12114:SF1">
    <property type="entry name" value="GAMMA-PARVIN"/>
    <property type="match status" value="1"/>
</dbReference>
<comment type="similarity">
    <text evidence="2">Belongs to the parvin family.</text>
</comment>
<organism evidence="9 10">
    <name type="scientific">Engystomops pustulosus</name>
    <name type="common">Tungara frog</name>
    <name type="synonym">Physalaemus pustulosus</name>
    <dbReference type="NCBI Taxonomy" id="76066"/>
    <lineage>
        <taxon>Eukaryota</taxon>
        <taxon>Metazoa</taxon>
        <taxon>Chordata</taxon>
        <taxon>Craniata</taxon>
        <taxon>Vertebrata</taxon>
        <taxon>Euteleostomi</taxon>
        <taxon>Amphibia</taxon>
        <taxon>Batrachia</taxon>
        <taxon>Anura</taxon>
        <taxon>Neobatrachia</taxon>
        <taxon>Hyloidea</taxon>
        <taxon>Leptodactylidae</taxon>
        <taxon>Leiuperinae</taxon>
        <taxon>Engystomops</taxon>
    </lineage>
</organism>
<dbReference type="InterPro" id="IPR036872">
    <property type="entry name" value="CH_dom_sf"/>
</dbReference>
<keyword evidence="10" id="KW-1185">Reference proteome</keyword>
<protein>
    <recommendedName>
        <fullName evidence="8">Calponin-homology (CH) domain-containing protein</fullName>
    </recommendedName>
</protein>
<dbReference type="GO" id="GO:0005925">
    <property type="term" value="C:focal adhesion"/>
    <property type="evidence" value="ECO:0007669"/>
    <property type="project" value="TreeGrafter"/>
</dbReference>
<dbReference type="InterPro" id="IPR028433">
    <property type="entry name" value="Parvin"/>
</dbReference>
<evidence type="ECO:0000313" key="10">
    <source>
        <dbReference type="Proteomes" id="UP000824782"/>
    </source>
</evidence>
<dbReference type="GO" id="GO:0005737">
    <property type="term" value="C:cytoplasm"/>
    <property type="evidence" value="ECO:0007669"/>
    <property type="project" value="TreeGrafter"/>
</dbReference>
<dbReference type="SUPFAM" id="SSF47576">
    <property type="entry name" value="Calponin-homology domain, CH-domain"/>
    <property type="match status" value="1"/>
</dbReference>
<evidence type="ECO:0000313" key="9">
    <source>
        <dbReference type="EMBL" id="KAG8579876.1"/>
    </source>
</evidence>
<proteinExistence type="inferred from homology"/>
<keyword evidence="4" id="KW-0677">Repeat</keyword>
<dbReference type="EMBL" id="WNYA01000004">
    <property type="protein sequence ID" value="KAG8579876.1"/>
    <property type="molecule type" value="Genomic_DNA"/>
</dbReference>
<sequence>MDPVSGDTKETIFDEEVTGEVRKILQPTSENDAKLRELKTFLIDWINYELKQEHIVVKSLEEDLFDGLILHHLLQKIAKVKIEVEEITLSVVNQRRKLGLILDAVSSCMQLEEEHMQWDLNLIHSKDLLATLHLLVALARHFKPDLPLPENVSVEVVVMEVSHQIFGM</sequence>
<comment type="subcellular location">
    <subcellularLocation>
        <location evidence="1">Cytoplasm</location>
        <location evidence="1">Cytoskeleton</location>
    </subcellularLocation>
</comment>
<gene>
    <name evidence="9" type="ORF">GDO81_011081</name>
</gene>
<dbReference type="GO" id="GO:0003779">
    <property type="term" value="F:actin binding"/>
    <property type="evidence" value="ECO:0007669"/>
    <property type="project" value="UniProtKB-KW"/>
</dbReference>
<comment type="caution">
    <text evidence="9">The sequence shown here is derived from an EMBL/GenBank/DDBJ whole genome shotgun (WGS) entry which is preliminary data.</text>
</comment>
<dbReference type="GO" id="GO:0034446">
    <property type="term" value="P:substrate adhesion-dependent cell spreading"/>
    <property type="evidence" value="ECO:0007669"/>
    <property type="project" value="TreeGrafter"/>
</dbReference>
<dbReference type="PANTHER" id="PTHR12114">
    <property type="entry name" value="PARVIN"/>
    <property type="match status" value="1"/>
</dbReference>
<keyword evidence="7" id="KW-0206">Cytoskeleton</keyword>
<dbReference type="GO" id="GO:0030036">
    <property type="term" value="P:actin cytoskeleton organization"/>
    <property type="evidence" value="ECO:0007669"/>
    <property type="project" value="InterPro"/>
</dbReference>
<evidence type="ECO:0000256" key="1">
    <source>
        <dbReference type="ARBA" id="ARBA00004245"/>
    </source>
</evidence>
<keyword evidence="3" id="KW-0963">Cytoplasm</keyword>
<dbReference type="Gene3D" id="1.10.418.10">
    <property type="entry name" value="Calponin-like domain"/>
    <property type="match status" value="1"/>
</dbReference>
<name>A0AAV7C5D4_ENGPU</name>
<evidence type="ECO:0000256" key="6">
    <source>
        <dbReference type="ARBA" id="ARBA00023203"/>
    </source>
</evidence>
<accession>A0AAV7C5D4</accession>
<evidence type="ECO:0000256" key="4">
    <source>
        <dbReference type="ARBA" id="ARBA00022737"/>
    </source>
</evidence>
<reference evidence="9" key="1">
    <citation type="thesis" date="2020" institute="ProQuest LLC" country="789 East Eisenhower Parkway, Ann Arbor, MI, USA">
        <title>Comparative Genomics and Chromosome Evolution.</title>
        <authorList>
            <person name="Mudd A.B."/>
        </authorList>
    </citation>
    <scope>NUCLEOTIDE SEQUENCE</scope>
    <source>
        <strain evidence="9">237g6f4</strain>
        <tissue evidence="9">Blood</tissue>
    </source>
</reference>
<dbReference type="GO" id="GO:0015629">
    <property type="term" value="C:actin cytoskeleton"/>
    <property type="evidence" value="ECO:0007669"/>
    <property type="project" value="TreeGrafter"/>
</dbReference>
<evidence type="ECO:0000259" key="8">
    <source>
        <dbReference type="PROSITE" id="PS50021"/>
    </source>
</evidence>
<dbReference type="FunFam" id="1.10.418.10:FF:000011">
    <property type="entry name" value="Parvin, beta"/>
    <property type="match status" value="1"/>
</dbReference>
<evidence type="ECO:0000256" key="5">
    <source>
        <dbReference type="ARBA" id="ARBA00022889"/>
    </source>
</evidence>